<keyword evidence="2" id="KW-1185">Reference proteome</keyword>
<evidence type="ECO:0000313" key="1">
    <source>
        <dbReference type="EMBL" id="MFB9750006.1"/>
    </source>
</evidence>
<comment type="caution">
    <text evidence="1">The sequence shown here is derived from an EMBL/GenBank/DDBJ whole genome shotgun (WGS) entry which is preliminary data.</text>
</comment>
<dbReference type="Proteomes" id="UP001589619">
    <property type="component" value="Unassembled WGS sequence"/>
</dbReference>
<dbReference type="Gene3D" id="3.30.310.100">
    <property type="entry name" value="YugN-like"/>
    <property type="match status" value="1"/>
</dbReference>
<dbReference type="SUPFAM" id="SSF160755">
    <property type="entry name" value="YugN-like"/>
    <property type="match status" value="1"/>
</dbReference>
<organism evidence="1 2">
    <name type="scientific">Paenibacillus hodogayensis</name>
    <dbReference type="NCBI Taxonomy" id="279208"/>
    <lineage>
        <taxon>Bacteria</taxon>
        <taxon>Bacillati</taxon>
        <taxon>Bacillota</taxon>
        <taxon>Bacilli</taxon>
        <taxon>Bacillales</taxon>
        <taxon>Paenibacillaceae</taxon>
        <taxon>Paenibacillus</taxon>
    </lineage>
</organism>
<dbReference type="InterPro" id="IPR036491">
    <property type="entry name" value="YugN-like_sf"/>
</dbReference>
<reference evidence="1 2" key="1">
    <citation type="submission" date="2024-09" db="EMBL/GenBank/DDBJ databases">
        <authorList>
            <person name="Sun Q."/>
            <person name="Mori K."/>
        </authorList>
    </citation>
    <scope>NUCLEOTIDE SEQUENCE [LARGE SCALE GENOMIC DNA]</scope>
    <source>
        <strain evidence="1 2">JCM 12520</strain>
    </source>
</reference>
<proteinExistence type="predicted"/>
<name>A0ABV5VPQ8_9BACL</name>
<dbReference type="Pfam" id="PF08868">
    <property type="entry name" value="YugN"/>
    <property type="match status" value="1"/>
</dbReference>
<dbReference type="RefSeq" id="WP_344910118.1">
    <property type="nucleotide sequence ID" value="NZ_BAAAYO010000008.1"/>
</dbReference>
<sequence>MIIENAGLKGLKSDLAHLDSTSTKLGFVRWQWEYYRATYDLKLENQATNSEYFLRFNARAVEGKLESPYAILALEDAYIGRGTFPHGLDYESPIPDQILKVATQKLADLKKQLSE</sequence>
<protein>
    <submittedName>
        <fullName evidence="1">YugN family protein</fullName>
    </submittedName>
</protein>
<accession>A0ABV5VPQ8</accession>
<gene>
    <name evidence="1" type="ORF">ACFFNY_00340</name>
</gene>
<dbReference type="EMBL" id="JBHMAG010000001">
    <property type="protein sequence ID" value="MFB9750006.1"/>
    <property type="molecule type" value="Genomic_DNA"/>
</dbReference>
<dbReference type="InterPro" id="IPR014967">
    <property type="entry name" value="Uncharacterised_YugN-like"/>
</dbReference>
<evidence type="ECO:0000313" key="2">
    <source>
        <dbReference type="Proteomes" id="UP001589619"/>
    </source>
</evidence>